<organism evidence="15 16">
    <name type="scientific">Macrostomum lignano</name>
    <dbReference type="NCBI Taxonomy" id="282301"/>
    <lineage>
        <taxon>Eukaryota</taxon>
        <taxon>Metazoa</taxon>
        <taxon>Spiralia</taxon>
        <taxon>Lophotrochozoa</taxon>
        <taxon>Platyhelminthes</taxon>
        <taxon>Rhabditophora</taxon>
        <taxon>Macrostomorpha</taxon>
        <taxon>Macrostomida</taxon>
        <taxon>Macrostomidae</taxon>
        <taxon>Macrostomum</taxon>
    </lineage>
</organism>
<sequence>QGCPIEPLDALHRAYQIDRQLGSGGFGRVFLAIRRSDGTRVAIKFILKAKMSVHSAERVTEFRWSFCCCTSDFCRNSRPGISLKQLIETLLACHEAGVLHRDIKDENLLVDLADNRLQLIDFAAPRHSEGGAVQPIFD</sequence>
<feature type="domain" description="Protein kinase" evidence="14">
    <location>
        <begin position="1"/>
        <end position="138"/>
    </location>
</feature>
<dbReference type="EC" id="2.7.11.1" evidence="2"/>
<feature type="binding site" evidence="12">
    <location>
        <position position="48"/>
    </location>
    <ligand>
        <name>ATP</name>
        <dbReference type="ChEBI" id="CHEBI:30616"/>
    </ligand>
</feature>
<keyword evidence="6 12" id="KW-0547">Nucleotide-binding</keyword>
<dbReference type="PROSITE" id="PS50011">
    <property type="entry name" value="PROTEIN_KINASE_DOM"/>
    <property type="match status" value="1"/>
</dbReference>
<dbReference type="GO" id="GO:0030430">
    <property type="term" value="C:host cell cytoplasm"/>
    <property type="evidence" value="ECO:0007669"/>
    <property type="project" value="UniProtKB-SubCell"/>
</dbReference>
<evidence type="ECO:0000256" key="4">
    <source>
        <dbReference type="ARBA" id="ARBA00022527"/>
    </source>
</evidence>
<dbReference type="Gene3D" id="1.10.510.10">
    <property type="entry name" value="Transferase(Phosphotransferase) domain 1"/>
    <property type="match status" value="1"/>
</dbReference>
<keyword evidence="15" id="KW-1185">Reference proteome</keyword>
<evidence type="ECO:0000256" key="3">
    <source>
        <dbReference type="ARBA" id="ARBA00016885"/>
    </source>
</evidence>
<evidence type="ECO:0000256" key="9">
    <source>
        <dbReference type="ARBA" id="ARBA00023200"/>
    </source>
</evidence>
<evidence type="ECO:0000256" key="1">
    <source>
        <dbReference type="ARBA" id="ARBA00004192"/>
    </source>
</evidence>
<keyword evidence="5" id="KW-0808">Transferase</keyword>
<dbReference type="SMART" id="SM00220">
    <property type="entry name" value="S_TKc"/>
    <property type="match status" value="1"/>
</dbReference>
<dbReference type="GO" id="GO:0005524">
    <property type="term" value="F:ATP binding"/>
    <property type="evidence" value="ECO:0007669"/>
    <property type="project" value="UniProtKB-UniRule"/>
</dbReference>
<evidence type="ECO:0000256" key="2">
    <source>
        <dbReference type="ARBA" id="ARBA00012513"/>
    </source>
</evidence>
<keyword evidence="8 12" id="KW-0067">ATP-binding</keyword>
<evidence type="ECO:0000256" key="8">
    <source>
        <dbReference type="ARBA" id="ARBA00022840"/>
    </source>
</evidence>
<keyword evidence="9" id="KW-1035">Host cytoplasm</keyword>
<dbReference type="AlphaFoldDB" id="A0A1I8FNS1"/>
<dbReference type="Gene3D" id="3.30.200.20">
    <property type="entry name" value="Phosphorylase Kinase, domain 1"/>
    <property type="match status" value="1"/>
</dbReference>
<dbReference type="InterPro" id="IPR017441">
    <property type="entry name" value="Protein_kinase_ATP_BS"/>
</dbReference>
<evidence type="ECO:0000256" key="12">
    <source>
        <dbReference type="PROSITE-ProRule" id="PRU10141"/>
    </source>
</evidence>
<keyword evidence="4 13" id="KW-0723">Serine/threonine-protein kinase</keyword>
<evidence type="ECO:0000256" key="13">
    <source>
        <dbReference type="RuleBase" id="RU000304"/>
    </source>
</evidence>
<comment type="subcellular location">
    <subcellularLocation>
        <location evidence="1">Host cytoplasm</location>
    </subcellularLocation>
</comment>
<comment type="catalytic activity">
    <reaction evidence="11">
        <text>L-seryl-[protein] + ATP = O-phospho-L-seryl-[protein] + ADP + H(+)</text>
        <dbReference type="Rhea" id="RHEA:17989"/>
        <dbReference type="Rhea" id="RHEA-COMP:9863"/>
        <dbReference type="Rhea" id="RHEA-COMP:11604"/>
        <dbReference type="ChEBI" id="CHEBI:15378"/>
        <dbReference type="ChEBI" id="CHEBI:29999"/>
        <dbReference type="ChEBI" id="CHEBI:30616"/>
        <dbReference type="ChEBI" id="CHEBI:83421"/>
        <dbReference type="ChEBI" id="CHEBI:456216"/>
        <dbReference type="EC" id="2.7.11.1"/>
    </reaction>
</comment>
<protein>
    <recommendedName>
        <fullName evidence="3">Serine/threonine-protein kinase 1</fullName>
        <ecNumber evidence="2">2.7.11.1</ecNumber>
    </recommendedName>
</protein>
<comment type="similarity">
    <text evidence="13">Belongs to the protein kinase superfamily.</text>
</comment>
<dbReference type="InterPro" id="IPR011009">
    <property type="entry name" value="Kinase-like_dom_sf"/>
</dbReference>
<name>A0A1I8FNS1_9PLAT</name>
<dbReference type="PROSITE" id="PS00107">
    <property type="entry name" value="PROTEIN_KINASE_ATP"/>
    <property type="match status" value="1"/>
</dbReference>
<evidence type="ECO:0000313" key="16">
    <source>
        <dbReference type="WBParaSite" id="maker-unitig_41322-snap-gene-0.1-mRNA-1"/>
    </source>
</evidence>
<dbReference type="InterPro" id="IPR008271">
    <property type="entry name" value="Ser/Thr_kinase_AS"/>
</dbReference>
<accession>A0A1I8FNS1</accession>
<dbReference type="PROSITE" id="PS00108">
    <property type="entry name" value="PROTEIN_KINASE_ST"/>
    <property type="match status" value="1"/>
</dbReference>
<dbReference type="PANTHER" id="PTHR22984:SF25">
    <property type="entry name" value="PROTEIN KINASE DOMAIN-CONTAINING PROTEIN"/>
    <property type="match status" value="1"/>
</dbReference>
<dbReference type="Proteomes" id="UP000095280">
    <property type="component" value="Unplaced"/>
</dbReference>
<evidence type="ECO:0000256" key="6">
    <source>
        <dbReference type="ARBA" id="ARBA00022741"/>
    </source>
</evidence>
<reference evidence="16" key="1">
    <citation type="submission" date="2016-11" db="UniProtKB">
        <authorList>
            <consortium name="WormBaseParasite"/>
        </authorList>
    </citation>
    <scope>IDENTIFICATION</scope>
</reference>
<evidence type="ECO:0000259" key="14">
    <source>
        <dbReference type="PROSITE" id="PS50011"/>
    </source>
</evidence>
<dbReference type="PANTHER" id="PTHR22984">
    <property type="entry name" value="SERINE/THREONINE-PROTEIN KINASE PIM"/>
    <property type="match status" value="1"/>
</dbReference>
<keyword evidence="7" id="KW-0418">Kinase</keyword>
<evidence type="ECO:0000256" key="5">
    <source>
        <dbReference type="ARBA" id="ARBA00022679"/>
    </source>
</evidence>
<dbReference type="Pfam" id="PF00069">
    <property type="entry name" value="Pkinase"/>
    <property type="match status" value="1"/>
</dbReference>
<dbReference type="InterPro" id="IPR051138">
    <property type="entry name" value="PIM_Ser/Thr_kinase"/>
</dbReference>
<evidence type="ECO:0000256" key="7">
    <source>
        <dbReference type="ARBA" id="ARBA00022777"/>
    </source>
</evidence>
<evidence type="ECO:0000256" key="10">
    <source>
        <dbReference type="ARBA" id="ARBA00047899"/>
    </source>
</evidence>
<dbReference type="GO" id="GO:0005737">
    <property type="term" value="C:cytoplasm"/>
    <property type="evidence" value="ECO:0007669"/>
    <property type="project" value="TreeGrafter"/>
</dbReference>
<dbReference type="SUPFAM" id="SSF56112">
    <property type="entry name" value="Protein kinase-like (PK-like)"/>
    <property type="match status" value="1"/>
</dbReference>
<dbReference type="InterPro" id="IPR000719">
    <property type="entry name" value="Prot_kinase_dom"/>
</dbReference>
<dbReference type="WBParaSite" id="maker-unitig_41322-snap-gene-0.1-mRNA-1">
    <property type="protein sequence ID" value="maker-unitig_41322-snap-gene-0.1-mRNA-1"/>
    <property type="gene ID" value="maker-unitig_41322-snap-gene-0.1"/>
</dbReference>
<evidence type="ECO:0000313" key="15">
    <source>
        <dbReference type="Proteomes" id="UP000095280"/>
    </source>
</evidence>
<dbReference type="GO" id="GO:0004674">
    <property type="term" value="F:protein serine/threonine kinase activity"/>
    <property type="evidence" value="ECO:0007669"/>
    <property type="project" value="UniProtKB-KW"/>
</dbReference>
<evidence type="ECO:0000256" key="11">
    <source>
        <dbReference type="ARBA" id="ARBA00048679"/>
    </source>
</evidence>
<proteinExistence type="inferred from homology"/>
<comment type="catalytic activity">
    <reaction evidence="10">
        <text>L-threonyl-[protein] + ATP = O-phospho-L-threonyl-[protein] + ADP + H(+)</text>
        <dbReference type="Rhea" id="RHEA:46608"/>
        <dbReference type="Rhea" id="RHEA-COMP:11060"/>
        <dbReference type="Rhea" id="RHEA-COMP:11605"/>
        <dbReference type="ChEBI" id="CHEBI:15378"/>
        <dbReference type="ChEBI" id="CHEBI:30013"/>
        <dbReference type="ChEBI" id="CHEBI:30616"/>
        <dbReference type="ChEBI" id="CHEBI:61977"/>
        <dbReference type="ChEBI" id="CHEBI:456216"/>
        <dbReference type="EC" id="2.7.11.1"/>
    </reaction>
</comment>